<accession>A0A819D0M4</accession>
<reference evidence="2" key="1">
    <citation type="submission" date="2021-02" db="EMBL/GenBank/DDBJ databases">
        <authorList>
            <person name="Nowell W R."/>
        </authorList>
    </citation>
    <scope>NUCLEOTIDE SEQUENCE</scope>
</reference>
<evidence type="ECO:0000256" key="1">
    <source>
        <dbReference type="SAM" id="SignalP"/>
    </source>
</evidence>
<protein>
    <submittedName>
        <fullName evidence="2">Uncharacterized protein</fullName>
    </submittedName>
</protein>
<dbReference type="EMBL" id="CAJOAZ010001484">
    <property type="protein sequence ID" value="CAF3820423.1"/>
    <property type="molecule type" value="Genomic_DNA"/>
</dbReference>
<organism evidence="2 3">
    <name type="scientific">Adineta steineri</name>
    <dbReference type="NCBI Taxonomy" id="433720"/>
    <lineage>
        <taxon>Eukaryota</taxon>
        <taxon>Metazoa</taxon>
        <taxon>Spiralia</taxon>
        <taxon>Gnathifera</taxon>
        <taxon>Rotifera</taxon>
        <taxon>Eurotatoria</taxon>
        <taxon>Bdelloidea</taxon>
        <taxon>Adinetida</taxon>
        <taxon>Adinetidae</taxon>
        <taxon>Adineta</taxon>
    </lineage>
</organism>
<comment type="caution">
    <text evidence="2">The sequence shown here is derived from an EMBL/GenBank/DDBJ whole genome shotgun (WGS) entry which is preliminary data.</text>
</comment>
<name>A0A819D0M4_9BILA</name>
<proteinExistence type="predicted"/>
<sequence length="276" mass="30545">MVTWYSLSIIIVLFFIDPSIEQGTLNFLDGYRSSCKHHQQGNVNLIISAPHGGTLLPDDLPNRTIGGCLRKTGTNAGICTWWFNDTCTDGERCNATTVRDTLSDEFAENVANELNIQYQLKPFIVIAINKINQNFGKGLLLDIHGHSAGNYTMVGYLLTSNQLNVNHLNTLSVITSIDSLCGSNREECIRGHSSFGTALELNNLGIAYPSLANPKPGALRFFSGGYITSNYKSTINTIQTELPYDIRAGNNRRTHARNYAKAIIHYMKLNNLLLSN</sequence>
<dbReference type="Proteomes" id="UP000663844">
    <property type="component" value="Unassembled WGS sequence"/>
</dbReference>
<evidence type="ECO:0000313" key="3">
    <source>
        <dbReference type="Proteomes" id="UP000663844"/>
    </source>
</evidence>
<feature type="chain" id="PRO_5032908203" evidence="1">
    <location>
        <begin position="23"/>
        <end position="276"/>
    </location>
</feature>
<evidence type="ECO:0000313" key="2">
    <source>
        <dbReference type="EMBL" id="CAF3820423.1"/>
    </source>
</evidence>
<keyword evidence="1" id="KW-0732">Signal</keyword>
<feature type="signal peptide" evidence="1">
    <location>
        <begin position="1"/>
        <end position="22"/>
    </location>
</feature>
<dbReference type="AlphaFoldDB" id="A0A819D0M4"/>
<gene>
    <name evidence="2" type="ORF">OXD698_LOCUS19408</name>
</gene>